<evidence type="ECO:0000313" key="2">
    <source>
        <dbReference type="Proteomes" id="UP000828048"/>
    </source>
</evidence>
<dbReference type="Proteomes" id="UP000828048">
    <property type="component" value="Chromosome 1"/>
</dbReference>
<sequence>MPSGLPWVVKPLEGNTRAFGPSPSIGRKLNVKVWSNMDSHKPNENSRAVERYHEYMYSVPYSDHSCFAEIKEFVKIVQPTNLKGIVSSSSSYVDPLYYFGRLLGEKSRSQHLNRNFDREEGKELKLPIQNLLSEVMILLKQEGEEEEDQNLMMF</sequence>
<protein>
    <submittedName>
        <fullName evidence="1">Uncharacterized protein</fullName>
    </submittedName>
</protein>
<keyword evidence="2" id="KW-1185">Reference proteome</keyword>
<comment type="caution">
    <text evidence="1">The sequence shown here is derived from an EMBL/GenBank/DDBJ whole genome shotgun (WGS) entry which is preliminary data.</text>
</comment>
<dbReference type="EMBL" id="CM037151">
    <property type="protein sequence ID" value="KAH7844777.1"/>
    <property type="molecule type" value="Genomic_DNA"/>
</dbReference>
<reference evidence="1 2" key="1">
    <citation type="journal article" date="2021" name="Hortic Res">
        <title>High-quality reference genome and annotation aids understanding of berry development for evergreen blueberry (Vaccinium darrowii).</title>
        <authorList>
            <person name="Yu J."/>
            <person name="Hulse-Kemp A.M."/>
            <person name="Babiker E."/>
            <person name="Staton M."/>
        </authorList>
    </citation>
    <scope>NUCLEOTIDE SEQUENCE [LARGE SCALE GENOMIC DNA]</scope>
    <source>
        <strain evidence="2">cv. NJ 8807/NJ 8810</strain>
        <tissue evidence="1">Young leaf</tissue>
    </source>
</reference>
<organism evidence="1 2">
    <name type="scientific">Vaccinium darrowii</name>
    <dbReference type="NCBI Taxonomy" id="229202"/>
    <lineage>
        <taxon>Eukaryota</taxon>
        <taxon>Viridiplantae</taxon>
        <taxon>Streptophyta</taxon>
        <taxon>Embryophyta</taxon>
        <taxon>Tracheophyta</taxon>
        <taxon>Spermatophyta</taxon>
        <taxon>Magnoliopsida</taxon>
        <taxon>eudicotyledons</taxon>
        <taxon>Gunneridae</taxon>
        <taxon>Pentapetalae</taxon>
        <taxon>asterids</taxon>
        <taxon>Ericales</taxon>
        <taxon>Ericaceae</taxon>
        <taxon>Vaccinioideae</taxon>
        <taxon>Vaccinieae</taxon>
        <taxon>Vaccinium</taxon>
    </lineage>
</organism>
<gene>
    <name evidence="1" type="ORF">Vadar_031571</name>
</gene>
<proteinExistence type="predicted"/>
<name>A0ACB7XVJ6_9ERIC</name>
<evidence type="ECO:0000313" key="1">
    <source>
        <dbReference type="EMBL" id="KAH7844777.1"/>
    </source>
</evidence>
<accession>A0ACB7XVJ6</accession>